<organism evidence="1 2">
    <name type="scientific">Trichoderma harzianum CBS 226.95</name>
    <dbReference type="NCBI Taxonomy" id="983964"/>
    <lineage>
        <taxon>Eukaryota</taxon>
        <taxon>Fungi</taxon>
        <taxon>Dikarya</taxon>
        <taxon>Ascomycota</taxon>
        <taxon>Pezizomycotina</taxon>
        <taxon>Sordariomycetes</taxon>
        <taxon>Hypocreomycetidae</taxon>
        <taxon>Hypocreales</taxon>
        <taxon>Hypocreaceae</taxon>
        <taxon>Trichoderma</taxon>
    </lineage>
</organism>
<evidence type="ECO:0000313" key="1">
    <source>
        <dbReference type="EMBL" id="PTB52796.1"/>
    </source>
</evidence>
<accession>A0A2T4A6Y8</accession>
<proteinExistence type="predicted"/>
<gene>
    <name evidence="1" type="ORF">M431DRAFT_532496</name>
</gene>
<protein>
    <submittedName>
        <fullName evidence="1">Uncharacterized protein</fullName>
    </submittedName>
</protein>
<sequence length="148" mass="16352">MARLGDDASFTSPIKCFYLLALGPAASSLAAVVTLGGLSSSQRDMASSVVVALFKFKRRSIDAMRVSNGALGIYRVRSDSSRLRSLPGLSGSWFGEREKKERRGGWHGRGHSYRVGSNITEKRRIKSCTVQYLETDQYKSCEATLRPR</sequence>
<dbReference type="GeneID" id="36629432"/>
<dbReference type="AlphaFoldDB" id="A0A2T4A6Y8"/>
<reference evidence="1 2" key="1">
    <citation type="submission" date="2016-07" db="EMBL/GenBank/DDBJ databases">
        <title>Multiple horizontal gene transfer events from other fungi enriched the ability of initially mycotrophic Trichoderma (Ascomycota) to feed on dead plant biomass.</title>
        <authorList>
            <consortium name="DOE Joint Genome Institute"/>
            <person name="Aerts A."/>
            <person name="Atanasova L."/>
            <person name="Chenthamara K."/>
            <person name="Zhang J."/>
            <person name="Grujic M."/>
            <person name="Henrissat B."/>
            <person name="Kuo A."/>
            <person name="Salamov A."/>
            <person name="Lipzen A."/>
            <person name="Labutti K."/>
            <person name="Barry K."/>
            <person name="Miao Y."/>
            <person name="Rahimi M.J."/>
            <person name="Shen Q."/>
            <person name="Grigoriev I.V."/>
            <person name="Kubicek C.P."/>
            <person name="Druzhinina I.S."/>
        </authorList>
    </citation>
    <scope>NUCLEOTIDE SEQUENCE [LARGE SCALE GENOMIC DNA]</scope>
    <source>
        <strain evidence="1 2">CBS 226.95</strain>
    </source>
</reference>
<keyword evidence="2" id="KW-1185">Reference proteome</keyword>
<dbReference type="Proteomes" id="UP000241690">
    <property type="component" value="Unassembled WGS sequence"/>
</dbReference>
<evidence type="ECO:0000313" key="2">
    <source>
        <dbReference type="Proteomes" id="UP000241690"/>
    </source>
</evidence>
<dbReference type="EMBL" id="KZ679683">
    <property type="protein sequence ID" value="PTB52796.1"/>
    <property type="molecule type" value="Genomic_DNA"/>
</dbReference>
<name>A0A2T4A6Y8_TRIHA</name>
<dbReference type="RefSeq" id="XP_024772473.1">
    <property type="nucleotide sequence ID" value="XM_024920863.1"/>
</dbReference>